<feature type="transmembrane region" description="Helical" evidence="5">
    <location>
        <begin position="289"/>
        <end position="310"/>
    </location>
</feature>
<feature type="transmembrane region" description="Helical" evidence="5">
    <location>
        <begin position="257"/>
        <end position="282"/>
    </location>
</feature>
<organism evidence="7 8">
    <name type="scientific">Brevibacterium samyangense</name>
    <dbReference type="NCBI Taxonomy" id="366888"/>
    <lineage>
        <taxon>Bacteria</taxon>
        <taxon>Bacillati</taxon>
        <taxon>Actinomycetota</taxon>
        <taxon>Actinomycetes</taxon>
        <taxon>Micrococcales</taxon>
        <taxon>Brevibacteriaceae</taxon>
        <taxon>Brevibacterium</taxon>
    </lineage>
</organism>
<feature type="compositionally biased region" description="Low complexity" evidence="6">
    <location>
        <begin position="977"/>
        <end position="998"/>
    </location>
</feature>
<dbReference type="EMBL" id="BAAANO010000008">
    <property type="protein sequence ID" value="GAA2002424.1"/>
    <property type="molecule type" value="Genomic_DNA"/>
</dbReference>
<keyword evidence="3 5" id="KW-1133">Transmembrane helix</keyword>
<proteinExistence type="inferred from homology"/>
<accession>A0ABN2TAE8</accession>
<dbReference type="PANTHER" id="PTHR39344:SF1">
    <property type="entry name" value="UPF0182 PROTEIN SLL1060"/>
    <property type="match status" value="1"/>
</dbReference>
<sequence>MTFASAPPGPAGPKKSGRPSPLMLTIVSVVVLVGLFVVFSQIYTDVLWFDHLGVLSVFTTEWATKGILFAIGFLVMAVPVWACLFFAHRARPVYAPVTPRQENLERYREAFEPIRRVLTFAVPAVLGFLGAVALSAAWQEALQFVNATEFGTTDPQFGLDIGFYVFTLPMLSIGLDFVSMVTLLTFLASLVAHYLYGGVRPGEERGIELTKAARIQLALAAAVLVLVQAGRIFVMRYTNLTNDTGIVTGVTYTADHVTLPALLIVSVAAVIVALVVAANAVANTWKLSLVSVAMLAVLGAISIVGMPIAIQQFQVQPSEQSLEAEYIGRNIEATRQAYGIDDVEVIPYTPTTEGESGALREDAQTAASIRLLDPNLVSDTFRQLQQQRSFYSFPEQLDVDRYEIDGQMQDTVIALRELNPDSQATSSWVNQAIVYTHGFGVVAAYGNRQGNDGQPAFLEHNIPPSGALSGPAGDGYEPRIYFGENSPRYSIVGAPEGSDPVEIDYPADGEDGSGQVYNTYSGDGGPSVGDPFHRLLYAIKFQDEQIVLSEQVNEESQILYDRDPRERIQKVAPFLEVDGDPYPAVIDGRIKWIVDAYTTSSDYPYSTPSVLQDATQDSNTELTGSVEALPPEEVNYIRNSVKVTVDAFDGQVDLFAWDEEDPVLQTWMKIFPDLFTPVSEMSGELMSHVRYPEDLFKVQRTLLTRYHVSDANAFYTGQDFWTTPADPTTSGEQSFMQPPYYLTLRMPGQDTSAFSLTSSFIPRPSNGQTRNNLTGFLAANADAGTEDGVPHDDYGKLRLLQLPRNTTFPGPGQAQNNFNTEPDIQQSLNLLRQGESQVENGNLLTLPVAGGLLYVQPVYVRSAGETSYPVLQRVLVAFGEQIGFAPTLDEALNQVFGGDSGASAGDAGAAGATEEGASGSAGTDDGTAAVDPTVAGALEEARTAMEDSDQALRDGDFAAYGEAQNRLRAALEEAMEAEGATTAPTDAAPATEEPAPQG</sequence>
<dbReference type="Proteomes" id="UP001500755">
    <property type="component" value="Unassembled WGS sequence"/>
</dbReference>
<feature type="region of interest" description="Disordered" evidence="6">
    <location>
        <begin position="901"/>
        <end position="929"/>
    </location>
</feature>
<keyword evidence="4 5" id="KW-0472">Membrane</keyword>
<protein>
    <recommendedName>
        <fullName evidence="5">UPF0182 protein GCM10009755_08920</fullName>
    </recommendedName>
</protein>
<evidence type="ECO:0000313" key="7">
    <source>
        <dbReference type="EMBL" id="GAA2002424.1"/>
    </source>
</evidence>
<comment type="caution">
    <text evidence="7">The sequence shown here is derived from an EMBL/GenBank/DDBJ whole genome shotgun (WGS) entry which is preliminary data.</text>
</comment>
<keyword evidence="8" id="KW-1185">Reference proteome</keyword>
<dbReference type="RefSeq" id="WP_425546651.1">
    <property type="nucleotide sequence ID" value="NZ_BAAANO010000008.1"/>
</dbReference>
<dbReference type="HAMAP" id="MF_01600">
    <property type="entry name" value="UPF0182"/>
    <property type="match status" value="1"/>
</dbReference>
<name>A0ABN2TAE8_9MICO</name>
<keyword evidence="2 5" id="KW-0812">Transmembrane</keyword>
<keyword evidence="1 5" id="KW-1003">Cell membrane</keyword>
<dbReference type="PANTHER" id="PTHR39344">
    <property type="entry name" value="UPF0182 PROTEIN SLL1060"/>
    <property type="match status" value="1"/>
</dbReference>
<evidence type="ECO:0000256" key="4">
    <source>
        <dbReference type="ARBA" id="ARBA00023136"/>
    </source>
</evidence>
<comment type="subcellular location">
    <subcellularLocation>
        <location evidence="5">Cell membrane</location>
        <topology evidence="5">Multi-pass membrane protein</topology>
    </subcellularLocation>
</comment>
<feature type="transmembrane region" description="Helical" evidence="5">
    <location>
        <begin position="177"/>
        <end position="196"/>
    </location>
</feature>
<dbReference type="InterPro" id="IPR005372">
    <property type="entry name" value="UPF0182"/>
</dbReference>
<feature type="compositionally biased region" description="Low complexity" evidence="6">
    <location>
        <begin position="901"/>
        <end position="923"/>
    </location>
</feature>
<feature type="transmembrane region" description="Helical" evidence="5">
    <location>
        <begin position="117"/>
        <end position="138"/>
    </location>
</feature>
<feature type="transmembrane region" description="Helical" evidence="5">
    <location>
        <begin position="217"/>
        <end position="237"/>
    </location>
</feature>
<feature type="region of interest" description="Disordered" evidence="6">
    <location>
        <begin position="972"/>
        <end position="998"/>
    </location>
</feature>
<dbReference type="Pfam" id="PF03699">
    <property type="entry name" value="UPF0182"/>
    <property type="match status" value="1"/>
</dbReference>
<evidence type="ECO:0000256" key="2">
    <source>
        <dbReference type="ARBA" id="ARBA00022692"/>
    </source>
</evidence>
<evidence type="ECO:0000256" key="3">
    <source>
        <dbReference type="ARBA" id="ARBA00022989"/>
    </source>
</evidence>
<evidence type="ECO:0000256" key="6">
    <source>
        <dbReference type="SAM" id="MobiDB-lite"/>
    </source>
</evidence>
<evidence type="ECO:0000313" key="8">
    <source>
        <dbReference type="Proteomes" id="UP001500755"/>
    </source>
</evidence>
<gene>
    <name evidence="7" type="ORF">GCM10009755_08920</name>
</gene>
<comment type="similarity">
    <text evidence="5">Belongs to the UPF0182 family.</text>
</comment>
<evidence type="ECO:0000256" key="5">
    <source>
        <dbReference type="HAMAP-Rule" id="MF_01600"/>
    </source>
</evidence>
<evidence type="ECO:0000256" key="1">
    <source>
        <dbReference type="ARBA" id="ARBA00022475"/>
    </source>
</evidence>
<reference evidence="7 8" key="1">
    <citation type="journal article" date="2019" name="Int. J. Syst. Evol. Microbiol.">
        <title>The Global Catalogue of Microorganisms (GCM) 10K type strain sequencing project: providing services to taxonomists for standard genome sequencing and annotation.</title>
        <authorList>
            <consortium name="The Broad Institute Genomics Platform"/>
            <consortium name="The Broad Institute Genome Sequencing Center for Infectious Disease"/>
            <person name="Wu L."/>
            <person name="Ma J."/>
        </authorList>
    </citation>
    <scope>NUCLEOTIDE SEQUENCE [LARGE SCALE GENOMIC DNA]</scope>
    <source>
        <strain evidence="7 8">JCM 14546</strain>
    </source>
</reference>
<feature type="transmembrane region" description="Helical" evidence="5">
    <location>
        <begin position="21"/>
        <end position="42"/>
    </location>
</feature>
<feature type="transmembrane region" description="Helical" evidence="5">
    <location>
        <begin position="62"/>
        <end position="87"/>
    </location>
</feature>